<evidence type="ECO:0000256" key="1">
    <source>
        <dbReference type="SAM" id="Phobius"/>
    </source>
</evidence>
<feature type="transmembrane region" description="Helical" evidence="1">
    <location>
        <begin position="6"/>
        <end position="29"/>
    </location>
</feature>
<dbReference type="EMBL" id="BMUL01000026">
    <property type="protein sequence ID" value="GHB09882.1"/>
    <property type="molecule type" value="Genomic_DNA"/>
</dbReference>
<proteinExistence type="predicted"/>
<keyword evidence="1" id="KW-0472">Membrane</keyword>
<dbReference type="AlphaFoldDB" id="A0A918T9V6"/>
<comment type="caution">
    <text evidence="2">The sequence shown here is derived from an EMBL/GenBank/DDBJ whole genome shotgun (WGS) entry which is preliminary data.</text>
</comment>
<keyword evidence="3" id="KW-1185">Reference proteome</keyword>
<gene>
    <name evidence="2" type="ORF">GCM10010305_60950</name>
</gene>
<sequence>MFEEREAIGLLVLFGILGAIILLLIVVLLRRGGNRTENADGLLIEQEARVQAAQDRVSYNSFAVHNSPLTQSDSYQRRR</sequence>
<evidence type="ECO:0000313" key="3">
    <source>
        <dbReference type="Proteomes" id="UP000644020"/>
    </source>
</evidence>
<organism evidence="2 3">
    <name type="scientific">Streptomyces termitum</name>
    <dbReference type="NCBI Taxonomy" id="67368"/>
    <lineage>
        <taxon>Bacteria</taxon>
        <taxon>Bacillati</taxon>
        <taxon>Actinomycetota</taxon>
        <taxon>Actinomycetes</taxon>
        <taxon>Kitasatosporales</taxon>
        <taxon>Streptomycetaceae</taxon>
        <taxon>Streptomyces</taxon>
    </lineage>
</organism>
<keyword evidence="1" id="KW-1133">Transmembrane helix</keyword>
<reference evidence="2" key="2">
    <citation type="submission" date="2020-09" db="EMBL/GenBank/DDBJ databases">
        <authorList>
            <person name="Sun Q."/>
            <person name="Ohkuma M."/>
        </authorList>
    </citation>
    <scope>NUCLEOTIDE SEQUENCE</scope>
    <source>
        <strain evidence="2">JCM 4518</strain>
    </source>
</reference>
<reference evidence="2" key="1">
    <citation type="journal article" date="2014" name="Int. J. Syst. Evol. Microbiol.">
        <title>Complete genome sequence of Corynebacterium casei LMG S-19264T (=DSM 44701T), isolated from a smear-ripened cheese.</title>
        <authorList>
            <consortium name="US DOE Joint Genome Institute (JGI-PGF)"/>
            <person name="Walter F."/>
            <person name="Albersmeier A."/>
            <person name="Kalinowski J."/>
            <person name="Ruckert C."/>
        </authorList>
    </citation>
    <scope>NUCLEOTIDE SEQUENCE</scope>
    <source>
        <strain evidence="2">JCM 4518</strain>
    </source>
</reference>
<protein>
    <submittedName>
        <fullName evidence="2">Uncharacterized protein</fullName>
    </submittedName>
</protein>
<evidence type="ECO:0000313" key="2">
    <source>
        <dbReference type="EMBL" id="GHB09882.1"/>
    </source>
</evidence>
<name>A0A918T9V6_9ACTN</name>
<accession>A0A918T9V6</accession>
<keyword evidence="1" id="KW-0812">Transmembrane</keyword>
<dbReference type="Proteomes" id="UP000644020">
    <property type="component" value="Unassembled WGS sequence"/>
</dbReference>